<sequence>MYNISKNLTINILINLKFHIGSNRYLTNIKTISYIFGYRNSISILHVEKSFWRLKYFYYNFIQFFEESNTLFINSTKNQLPLKNYLTNFNSNALIKYKSYNKLYINGFLNKKWIYGILSNWQELLLKIKRNKNKNIKSRKLQNFLNIIKHKNNSLFFPDFILMLQQDKSALNEILRSRLPIFGLIDNADNPYFYNSFITANKSSFETIEFLFSILIISLKNNIFKEQNLFYKMLFYKIKNIIKKNNI</sequence>
<name>A0A5B9IRI3_9STRA</name>
<keyword evidence="2" id="KW-0496">Mitochondrion</keyword>
<dbReference type="InterPro" id="IPR001865">
    <property type="entry name" value="Ribosomal_uS2"/>
</dbReference>
<dbReference type="EMBL" id="MK702077">
    <property type="protein sequence ID" value="QEF30246.1"/>
    <property type="molecule type" value="Genomic_DNA"/>
</dbReference>
<keyword evidence="2" id="KW-0689">Ribosomal protein</keyword>
<proteinExistence type="inferred from homology"/>
<keyword evidence="2" id="KW-0687">Ribonucleoprotein</keyword>
<dbReference type="Pfam" id="PF00318">
    <property type="entry name" value="Ribosomal_S2"/>
    <property type="match status" value="1"/>
</dbReference>
<dbReference type="RefSeq" id="YP_009688822.1">
    <property type="nucleotide sequence ID" value="NC_044635.1"/>
</dbReference>
<dbReference type="PANTHER" id="PTHR12534">
    <property type="entry name" value="30S RIBOSOMAL PROTEIN S2 PROKARYOTIC AND ORGANELLAR"/>
    <property type="match status" value="1"/>
</dbReference>
<organism evidence="2">
    <name type="scientific">Cafileria marina</name>
    <dbReference type="NCBI Taxonomy" id="2557541"/>
    <lineage>
        <taxon>Eukaryota</taxon>
        <taxon>Sar</taxon>
        <taxon>Stramenopiles</taxon>
        <taxon>Bigyra</taxon>
        <taxon>Opalozoa</taxon>
        <taxon>Bicosoecida</taxon>
        <taxon>Cafileria</taxon>
    </lineage>
</organism>
<dbReference type="SUPFAM" id="SSF52313">
    <property type="entry name" value="Ribosomal protein S2"/>
    <property type="match status" value="1"/>
</dbReference>
<dbReference type="InterPro" id="IPR005706">
    <property type="entry name" value="Ribosomal_uS2_bac/mit/plastid"/>
</dbReference>
<evidence type="ECO:0000313" key="2">
    <source>
        <dbReference type="EMBL" id="QEF30246.1"/>
    </source>
</evidence>
<dbReference type="HAMAP" id="MF_00291_B">
    <property type="entry name" value="Ribosomal_uS2_B"/>
    <property type="match status" value="1"/>
</dbReference>
<comment type="similarity">
    <text evidence="1">Belongs to the universal ribosomal protein uS2 family.</text>
</comment>
<dbReference type="AlphaFoldDB" id="A0A5B9IRI3"/>
<dbReference type="Gene3D" id="3.40.50.10490">
    <property type="entry name" value="Glucose-6-phosphate isomerase like protein, domain 1"/>
    <property type="match status" value="1"/>
</dbReference>
<dbReference type="GO" id="GO:0003735">
    <property type="term" value="F:structural constituent of ribosome"/>
    <property type="evidence" value="ECO:0007669"/>
    <property type="project" value="InterPro"/>
</dbReference>
<gene>
    <name evidence="2" type="primary">rps2</name>
</gene>
<dbReference type="GO" id="GO:0005763">
    <property type="term" value="C:mitochondrial small ribosomal subunit"/>
    <property type="evidence" value="ECO:0007669"/>
    <property type="project" value="TreeGrafter"/>
</dbReference>
<dbReference type="PANTHER" id="PTHR12534:SF0">
    <property type="entry name" value="SMALL RIBOSOMAL SUBUNIT PROTEIN US2M"/>
    <property type="match status" value="1"/>
</dbReference>
<protein>
    <submittedName>
        <fullName evidence="2">Ribosomal protein S2</fullName>
    </submittedName>
</protein>
<dbReference type="InterPro" id="IPR023591">
    <property type="entry name" value="Ribosomal_uS2_flav_dom_sf"/>
</dbReference>
<accession>A0A5B9IRI3</accession>
<dbReference type="GeneID" id="41791356"/>
<reference evidence="2" key="1">
    <citation type="journal article" date="2019" name="Microorganisms">
        <title>Morphology, Ultrastructure, and Mitochondrial Genome of the Marine Non-Photosynthetic Bicosoecid Cafileria marina Gen. et sp. nov.</title>
        <authorList>
            <person name="Jirsova D."/>
            <person name="Fussy Z."/>
            <person name="Richtova J."/>
            <person name="Gruber A."/>
            <person name="Obornik M."/>
        </authorList>
    </citation>
    <scope>NUCLEOTIDE SEQUENCE</scope>
    <source>
        <strain evidence="2">Kf007</strain>
    </source>
</reference>
<dbReference type="GO" id="GO:0006412">
    <property type="term" value="P:translation"/>
    <property type="evidence" value="ECO:0007669"/>
    <property type="project" value="InterPro"/>
</dbReference>
<evidence type="ECO:0000256" key="1">
    <source>
        <dbReference type="ARBA" id="ARBA00006242"/>
    </source>
</evidence>
<geneLocation type="mitochondrion" evidence="2"/>